<name>A0ABT2ZTB4_9RHOB</name>
<sequence>MRLWASLLALIVLLAACAKAPEVASRDQVADLAAGIRALGPGVDPEEAARAAEIAYSWSAHLAREYEIVDPPLVHNTKVNMGLKPRGLCWHWAEDMEKRLKQENFQTLEVQRAIATPEFLGIDHSTALVSLPGGTIYDGMVLDPWRNGGKLFWSPTVADTRYNWRPQAEVHAEKRREMVARGEIAVGG</sequence>
<protein>
    <recommendedName>
        <fullName evidence="4">Lipoprotein</fullName>
    </recommendedName>
</protein>
<accession>A0ABT2ZTB4</accession>
<evidence type="ECO:0000313" key="3">
    <source>
        <dbReference type="Proteomes" id="UP001652564"/>
    </source>
</evidence>
<evidence type="ECO:0000256" key="1">
    <source>
        <dbReference type="SAM" id="SignalP"/>
    </source>
</evidence>
<dbReference type="RefSeq" id="WP_263741668.1">
    <property type="nucleotide sequence ID" value="NZ_JAOWKZ010000005.1"/>
</dbReference>
<dbReference type="EMBL" id="JAOWKZ010000005">
    <property type="protein sequence ID" value="MCV2874391.1"/>
    <property type="molecule type" value="Genomic_DNA"/>
</dbReference>
<reference evidence="2 3" key="1">
    <citation type="submission" date="2022-10" db="EMBL/GenBank/DDBJ databases">
        <title>Defluviimonas sp. nov., isolated from ocean surface sediments.</title>
        <authorList>
            <person name="He W."/>
            <person name="Wang L."/>
            <person name="Zhang D.-F."/>
        </authorList>
    </citation>
    <scope>NUCLEOTIDE SEQUENCE [LARGE SCALE GENOMIC DNA]</scope>
    <source>
        <strain evidence="2 3">WL0050</strain>
    </source>
</reference>
<feature type="signal peptide" evidence="1">
    <location>
        <begin position="1"/>
        <end position="20"/>
    </location>
</feature>
<keyword evidence="3" id="KW-1185">Reference proteome</keyword>
<feature type="chain" id="PRO_5045642387" description="Lipoprotein" evidence="1">
    <location>
        <begin position="21"/>
        <end position="188"/>
    </location>
</feature>
<gene>
    <name evidence="2" type="ORF">OEZ71_19000</name>
</gene>
<evidence type="ECO:0008006" key="4">
    <source>
        <dbReference type="Google" id="ProtNLM"/>
    </source>
</evidence>
<comment type="caution">
    <text evidence="2">The sequence shown here is derived from an EMBL/GenBank/DDBJ whole genome shotgun (WGS) entry which is preliminary data.</text>
</comment>
<organism evidence="2 3">
    <name type="scientific">Albidovulum litorale</name>
    <dbReference type="NCBI Taxonomy" id="2984134"/>
    <lineage>
        <taxon>Bacteria</taxon>
        <taxon>Pseudomonadati</taxon>
        <taxon>Pseudomonadota</taxon>
        <taxon>Alphaproteobacteria</taxon>
        <taxon>Rhodobacterales</taxon>
        <taxon>Paracoccaceae</taxon>
        <taxon>Albidovulum</taxon>
    </lineage>
</organism>
<evidence type="ECO:0000313" key="2">
    <source>
        <dbReference type="EMBL" id="MCV2874391.1"/>
    </source>
</evidence>
<keyword evidence="1" id="KW-0732">Signal</keyword>
<proteinExistence type="predicted"/>
<dbReference type="Proteomes" id="UP001652564">
    <property type="component" value="Unassembled WGS sequence"/>
</dbReference>
<dbReference type="PROSITE" id="PS51257">
    <property type="entry name" value="PROKAR_LIPOPROTEIN"/>
    <property type="match status" value="1"/>
</dbReference>